<name>A0A8R2D5A7_ACYPI</name>
<sequence>MVQIRIVSASLQSPNLDLLTAVQLINGLKNALTKFRSDDNYFTSLYKKVLEVCNEHNIEISSVKKRKISKKINDSNTQYISTDKKSEMKHFVYFVVLDDLLNGIQERFSQETVDSYHCIWSSYKF</sequence>
<organism evidence="1 2">
    <name type="scientific">Acyrthosiphon pisum</name>
    <name type="common">Pea aphid</name>
    <dbReference type="NCBI Taxonomy" id="7029"/>
    <lineage>
        <taxon>Eukaryota</taxon>
        <taxon>Metazoa</taxon>
        <taxon>Ecdysozoa</taxon>
        <taxon>Arthropoda</taxon>
        <taxon>Hexapoda</taxon>
        <taxon>Insecta</taxon>
        <taxon>Pterygota</taxon>
        <taxon>Neoptera</taxon>
        <taxon>Paraneoptera</taxon>
        <taxon>Hemiptera</taxon>
        <taxon>Sternorrhyncha</taxon>
        <taxon>Aphidomorpha</taxon>
        <taxon>Aphidoidea</taxon>
        <taxon>Aphididae</taxon>
        <taxon>Macrosiphini</taxon>
        <taxon>Acyrthosiphon</taxon>
    </lineage>
</organism>
<proteinExistence type="predicted"/>
<dbReference type="Proteomes" id="UP000007819">
    <property type="component" value="Chromosome A1"/>
</dbReference>
<dbReference type="RefSeq" id="XP_016662140.1">
    <property type="nucleotide sequence ID" value="XM_016806651.1"/>
</dbReference>
<evidence type="ECO:0000313" key="2">
    <source>
        <dbReference type="Proteomes" id="UP000007819"/>
    </source>
</evidence>
<reference evidence="2" key="1">
    <citation type="submission" date="2010-06" db="EMBL/GenBank/DDBJ databases">
        <authorList>
            <person name="Jiang H."/>
            <person name="Abraham K."/>
            <person name="Ali S."/>
            <person name="Alsbrooks S.L."/>
            <person name="Anim B.N."/>
            <person name="Anosike U.S."/>
            <person name="Attaway T."/>
            <person name="Bandaranaike D.P."/>
            <person name="Battles P.K."/>
            <person name="Bell S.N."/>
            <person name="Bell A.V."/>
            <person name="Beltran B."/>
            <person name="Bickham C."/>
            <person name="Bustamante Y."/>
            <person name="Caleb T."/>
            <person name="Canada A."/>
            <person name="Cardenas V."/>
            <person name="Carter K."/>
            <person name="Chacko J."/>
            <person name="Chandrabose M.N."/>
            <person name="Chavez D."/>
            <person name="Chavez A."/>
            <person name="Chen L."/>
            <person name="Chu H.-S."/>
            <person name="Claassen K.J."/>
            <person name="Cockrell R."/>
            <person name="Collins M."/>
            <person name="Cooper J.A."/>
            <person name="Cree A."/>
            <person name="Curry S.M."/>
            <person name="Da Y."/>
            <person name="Dao M.D."/>
            <person name="Das B."/>
            <person name="Davila M.-L."/>
            <person name="Davy-Carroll L."/>
            <person name="Denson S."/>
            <person name="Dinh H."/>
            <person name="Ebong V.E."/>
            <person name="Edwards J.R."/>
            <person name="Egan A."/>
            <person name="El-Daye J."/>
            <person name="Escobedo L."/>
            <person name="Fernandez S."/>
            <person name="Fernando P.R."/>
            <person name="Flagg N."/>
            <person name="Forbes L.D."/>
            <person name="Fowler R.G."/>
            <person name="Fu Q."/>
            <person name="Gabisi R.A."/>
            <person name="Ganer J."/>
            <person name="Garbino Pronczuk A."/>
            <person name="Garcia R.M."/>
            <person name="Garner T."/>
            <person name="Garrett T.E."/>
            <person name="Gonzalez D.A."/>
            <person name="Hamid H."/>
            <person name="Hawkins E.S."/>
            <person name="Hirani K."/>
            <person name="Hogues M.E."/>
            <person name="Hollins B."/>
            <person name="Hsiao C.-H."/>
            <person name="Jabil R."/>
            <person name="James M.L."/>
            <person name="Jhangiani S.N."/>
            <person name="Johnson B."/>
            <person name="Johnson Q."/>
            <person name="Joshi V."/>
            <person name="Kalu J.B."/>
            <person name="Kam C."/>
            <person name="Kashfia A."/>
            <person name="Keebler J."/>
            <person name="Kisamo H."/>
            <person name="Kovar C.L."/>
            <person name="Lago L.A."/>
            <person name="Lai C.-Y."/>
            <person name="Laidlaw J."/>
            <person name="Lara F."/>
            <person name="Le T.-K."/>
            <person name="Lee S.L."/>
            <person name="Legall F.H."/>
            <person name="Lemon S.J."/>
            <person name="Lewis L.R."/>
            <person name="Li B."/>
            <person name="Liu Y."/>
            <person name="Liu Y.-S."/>
            <person name="Lopez J."/>
            <person name="Lozado R.J."/>
            <person name="Lu J."/>
            <person name="Madu R.C."/>
            <person name="Maheshwari M."/>
            <person name="Maheshwari R."/>
            <person name="Malloy K."/>
            <person name="Martinez E."/>
            <person name="Mathew T."/>
            <person name="Mercado I.C."/>
            <person name="Mercado C."/>
            <person name="Meyer B."/>
            <person name="Montgomery K."/>
            <person name="Morgan M.B."/>
            <person name="Munidasa M."/>
            <person name="Nazareth L.V."/>
            <person name="Nelson J."/>
            <person name="Ng B.M."/>
            <person name="Nguyen N.B."/>
            <person name="Nguyen P.Q."/>
            <person name="Nguyen T."/>
            <person name="Obregon M."/>
            <person name="Okwuonu G.O."/>
            <person name="Onwere C.G."/>
            <person name="Orozco G."/>
            <person name="Parra A."/>
            <person name="Patel S."/>
            <person name="Patil S."/>
            <person name="Perez A."/>
            <person name="Perez Y."/>
            <person name="Pham C."/>
            <person name="Primus E.L."/>
            <person name="Pu L.-L."/>
            <person name="Puazo M."/>
            <person name="Qin X."/>
            <person name="Quiroz J.B."/>
            <person name="Reese J."/>
            <person name="Richards S."/>
            <person name="Rives C.M."/>
            <person name="Robberts R."/>
            <person name="Ruiz S.J."/>
            <person name="Ruiz M.J."/>
            <person name="Santibanez J."/>
            <person name="Schneider B.W."/>
            <person name="Sisson I."/>
            <person name="Smith M."/>
            <person name="Sodergren E."/>
            <person name="Song X.-Z."/>
            <person name="Song B.B."/>
            <person name="Summersgill H."/>
            <person name="Thelus R."/>
            <person name="Thornton R.D."/>
            <person name="Trejos Z.Y."/>
            <person name="Usmani K."/>
            <person name="Vattathil S."/>
            <person name="Villasana D."/>
            <person name="Walker D.L."/>
            <person name="Wang S."/>
            <person name="Wang K."/>
            <person name="White C.S."/>
            <person name="Williams A.C."/>
            <person name="Williamson J."/>
            <person name="Wilson K."/>
            <person name="Woghiren I.O."/>
            <person name="Woodworth J.R."/>
            <person name="Worley K.C."/>
            <person name="Wright R.A."/>
            <person name="Wu W."/>
            <person name="Young L."/>
            <person name="Zhang L."/>
            <person name="Zhang J."/>
            <person name="Zhu Y."/>
            <person name="Muzny D.M."/>
            <person name="Weinstock G."/>
            <person name="Gibbs R.A."/>
        </authorList>
    </citation>
    <scope>NUCLEOTIDE SEQUENCE [LARGE SCALE GENOMIC DNA]</scope>
    <source>
        <strain evidence="2">LSR1</strain>
    </source>
</reference>
<dbReference type="KEGG" id="api:107884478"/>
<reference evidence="1" key="2">
    <citation type="submission" date="2022-06" db="UniProtKB">
        <authorList>
            <consortium name="EnsemblMetazoa"/>
        </authorList>
    </citation>
    <scope>IDENTIFICATION</scope>
</reference>
<dbReference type="AlphaFoldDB" id="A0A8R2D5A7"/>
<evidence type="ECO:0000313" key="1">
    <source>
        <dbReference type="EnsemblMetazoa" id="XP_016662140.1"/>
    </source>
</evidence>
<dbReference type="OrthoDB" id="6588591at2759"/>
<keyword evidence="2" id="KW-1185">Reference proteome</keyword>
<protein>
    <submittedName>
        <fullName evidence="1">Uncharacterized protein</fullName>
    </submittedName>
</protein>
<dbReference type="GeneID" id="107884478"/>
<dbReference type="EnsemblMetazoa" id="XM_016806651.1">
    <property type="protein sequence ID" value="XP_016662140.1"/>
    <property type="gene ID" value="LOC107884478"/>
</dbReference>
<accession>A0A8R2D5A7</accession>